<organism evidence="1 2">
    <name type="scientific">Paxillus rubicundulus Ve08.2h10</name>
    <dbReference type="NCBI Taxonomy" id="930991"/>
    <lineage>
        <taxon>Eukaryota</taxon>
        <taxon>Fungi</taxon>
        <taxon>Dikarya</taxon>
        <taxon>Basidiomycota</taxon>
        <taxon>Agaricomycotina</taxon>
        <taxon>Agaricomycetes</taxon>
        <taxon>Agaricomycetidae</taxon>
        <taxon>Boletales</taxon>
        <taxon>Paxilineae</taxon>
        <taxon>Paxillaceae</taxon>
        <taxon>Paxillus</taxon>
    </lineage>
</organism>
<evidence type="ECO:0000313" key="1">
    <source>
        <dbReference type="EMBL" id="KIK81918.1"/>
    </source>
</evidence>
<dbReference type="Proteomes" id="UP000054538">
    <property type="component" value="Unassembled WGS sequence"/>
</dbReference>
<proteinExistence type="predicted"/>
<gene>
    <name evidence="1" type="ORF">PAXRUDRAFT_14990</name>
</gene>
<dbReference type="InParanoid" id="A0A0D0D1I8"/>
<name>A0A0D0D1I8_9AGAM</name>
<evidence type="ECO:0000313" key="2">
    <source>
        <dbReference type="Proteomes" id="UP000054538"/>
    </source>
</evidence>
<dbReference type="EMBL" id="KN825707">
    <property type="protein sequence ID" value="KIK81918.1"/>
    <property type="molecule type" value="Genomic_DNA"/>
</dbReference>
<sequence length="217" mass="24201">MSDKATEIKVGTPTNFDGNLNNASRWLYSLIAYISLNNRIYTSPKKKIILTLSFMNKGSATTWAEAAYEKTADDETLKLGNNHKKEKIPFETQKPRTPSPKVRKTEIPTPDLISAYAKRLKKKKNSQKEILDVLKTCFDDEEEGGKDEETAQSIRISIGLFATEEGRIVDTHTLLDCGAGRLSKLLKPQNVDGSNNIGGWIKYSTTITVCVADVEEE</sequence>
<dbReference type="OrthoDB" id="2685825at2759"/>
<accession>A0A0D0D1I8</accession>
<dbReference type="STRING" id="930991.A0A0D0D1I8"/>
<dbReference type="AlphaFoldDB" id="A0A0D0D1I8"/>
<keyword evidence="2" id="KW-1185">Reference proteome</keyword>
<reference evidence="2" key="2">
    <citation type="submission" date="2015-01" db="EMBL/GenBank/DDBJ databases">
        <title>Evolutionary Origins and Diversification of the Mycorrhizal Mutualists.</title>
        <authorList>
            <consortium name="DOE Joint Genome Institute"/>
            <consortium name="Mycorrhizal Genomics Consortium"/>
            <person name="Kohler A."/>
            <person name="Kuo A."/>
            <person name="Nagy L.G."/>
            <person name="Floudas D."/>
            <person name="Copeland A."/>
            <person name="Barry K.W."/>
            <person name="Cichocki N."/>
            <person name="Veneault-Fourrey C."/>
            <person name="LaButti K."/>
            <person name="Lindquist E.A."/>
            <person name="Lipzen A."/>
            <person name="Lundell T."/>
            <person name="Morin E."/>
            <person name="Murat C."/>
            <person name="Riley R."/>
            <person name="Ohm R."/>
            <person name="Sun H."/>
            <person name="Tunlid A."/>
            <person name="Henrissat B."/>
            <person name="Grigoriev I.V."/>
            <person name="Hibbett D.S."/>
            <person name="Martin F."/>
        </authorList>
    </citation>
    <scope>NUCLEOTIDE SEQUENCE [LARGE SCALE GENOMIC DNA]</scope>
    <source>
        <strain evidence="2">Ve08.2h10</strain>
    </source>
</reference>
<dbReference type="HOGENOM" id="CLU_1272667_0_0_1"/>
<evidence type="ECO:0008006" key="3">
    <source>
        <dbReference type="Google" id="ProtNLM"/>
    </source>
</evidence>
<reference evidence="1 2" key="1">
    <citation type="submission" date="2014-04" db="EMBL/GenBank/DDBJ databases">
        <authorList>
            <consortium name="DOE Joint Genome Institute"/>
            <person name="Kuo A."/>
            <person name="Kohler A."/>
            <person name="Jargeat P."/>
            <person name="Nagy L.G."/>
            <person name="Floudas D."/>
            <person name="Copeland A."/>
            <person name="Barry K.W."/>
            <person name="Cichocki N."/>
            <person name="Veneault-Fourrey C."/>
            <person name="LaButti K."/>
            <person name="Lindquist E.A."/>
            <person name="Lipzen A."/>
            <person name="Lundell T."/>
            <person name="Morin E."/>
            <person name="Murat C."/>
            <person name="Sun H."/>
            <person name="Tunlid A."/>
            <person name="Henrissat B."/>
            <person name="Grigoriev I.V."/>
            <person name="Hibbett D.S."/>
            <person name="Martin F."/>
            <person name="Nordberg H.P."/>
            <person name="Cantor M.N."/>
            <person name="Hua S.X."/>
        </authorList>
    </citation>
    <scope>NUCLEOTIDE SEQUENCE [LARGE SCALE GENOMIC DNA]</scope>
    <source>
        <strain evidence="1 2">Ve08.2h10</strain>
    </source>
</reference>
<protein>
    <recommendedName>
        <fullName evidence="3">DUF4939 domain-containing protein</fullName>
    </recommendedName>
</protein>